<sequence length="535" mass="59686">TDEPVVDDQPVVDDEPVVDAGPKYGGTMRITAWGEPVGWDPAKTMYSQLIYMRPVASQLLTIDWWKGPQGTGENPMDLPWIAPPDSLQVGDLAESWEITDHTTVVYNLREGIMWQDKPGIMEPREFVADDVVHNFERFMASEVHIFATDPKHPVSATALDKYTVEIKMNEPSFYQLHTTIPMYFPMVAPEQIEQYGDATDWRNLTGTGPWMVSDYVVGSAVTYERNDNYWMKDPEGRDLPYLDGLSVMIIPEIQTRLTALRSGQVDIMQGVTWQAAEELEETNPELERRSIVNTVVIKLLLDHKNPPFGPTGDPDALKVRQAANMAIDRQGIIDGYFQGNAQTVTNCMAPGLAVAAAVENLPPEAAQLYEFNPERARELLVEAGYPEGLKVTLATDSTSVNLADMFTLVKSMWDDVGFDTELVVGEAASHWGILLSHNWSGAIHAQWGFSTGPGAWDARDGVVTYFNLADVQDDELNDIYDALDDEWDGQARIDLAADSYVRANELASEIYMPVDNLYNYWQPWVGGYSGEMGNG</sequence>
<dbReference type="Gene3D" id="3.10.105.10">
    <property type="entry name" value="Dipeptide-binding Protein, Domain 3"/>
    <property type="match status" value="1"/>
</dbReference>
<dbReference type="SUPFAM" id="SSF53850">
    <property type="entry name" value="Periplasmic binding protein-like II"/>
    <property type="match status" value="1"/>
</dbReference>
<dbReference type="PANTHER" id="PTHR30290:SF9">
    <property type="entry name" value="OLIGOPEPTIDE-BINDING PROTEIN APPA"/>
    <property type="match status" value="1"/>
</dbReference>
<comment type="similarity">
    <text evidence="1">Belongs to the bacterial solute-binding protein 5 family.</text>
</comment>
<organism evidence="5">
    <name type="scientific">marine sediment metagenome</name>
    <dbReference type="NCBI Taxonomy" id="412755"/>
    <lineage>
        <taxon>unclassified sequences</taxon>
        <taxon>metagenomes</taxon>
        <taxon>ecological metagenomes</taxon>
    </lineage>
</organism>
<evidence type="ECO:0000313" key="5">
    <source>
        <dbReference type="EMBL" id="KKL25760.1"/>
    </source>
</evidence>
<dbReference type="AlphaFoldDB" id="A0A0F9BV32"/>
<reference evidence="5" key="1">
    <citation type="journal article" date="2015" name="Nature">
        <title>Complex archaea that bridge the gap between prokaryotes and eukaryotes.</title>
        <authorList>
            <person name="Spang A."/>
            <person name="Saw J.H."/>
            <person name="Jorgensen S.L."/>
            <person name="Zaremba-Niedzwiedzka K."/>
            <person name="Martijn J."/>
            <person name="Lind A.E."/>
            <person name="van Eijk R."/>
            <person name="Schleper C."/>
            <person name="Guy L."/>
            <person name="Ettema T.J."/>
        </authorList>
    </citation>
    <scope>NUCLEOTIDE SEQUENCE</scope>
</reference>
<dbReference type="InterPro" id="IPR039424">
    <property type="entry name" value="SBP_5"/>
</dbReference>
<feature type="non-terminal residue" evidence="5">
    <location>
        <position position="1"/>
    </location>
</feature>
<comment type="caution">
    <text evidence="5">The sequence shown here is derived from an EMBL/GenBank/DDBJ whole genome shotgun (WGS) entry which is preliminary data.</text>
</comment>
<dbReference type="EMBL" id="LAZR01036095">
    <property type="protein sequence ID" value="KKL25760.1"/>
    <property type="molecule type" value="Genomic_DNA"/>
</dbReference>
<dbReference type="PANTHER" id="PTHR30290">
    <property type="entry name" value="PERIPLASMIC BINDING COMPONENT OF ABC TRANSPORTER"/>
    <property type="match status" value="1"/>
</dbReference>
<keyword evidence="3" id="KW-0732">Signal</keyword>
<evidence type="ECO:0000256" key="3">
    <source>
        <dbReference type="ARBA" id="ARBA00022729"/>
    </source>
</evidence>
<accession>A0A0F9BV32</accession>
<dbReference type="InterPro" id="IPR000914">
    <property type="entry name" value="SBP_5_dom"/>
</dbReference>
<dbReference type="Pfam" id="PF00496">
    <property type="entry name" value="SBP_bac_5"/>
    <property type="match status" value="1"/>
</dbReference>
<keyword evidence="2" id="KW-0813">Transport</keyword>
<gene>
    <name evidence="5" type="ORF">LCGC14_2402070</name>
</gene>
<dbReference type="GO" id="GO:0015833">
    <property type="term" value="P:peptide transport"/>
    <property type="evidence" value="ECO:0007669"/>
    <property type="project" value="TreeGrafter"/>
</dbReference>
<name>A0A0F9BV32_9ZZZZ</name>
<dbReference type="Gene3D" id="3.40.190.10">
    <property type="entry name" value="Periplasmic binding protein-like II"/>
    <property type="match status" value="1"/>
</dbReference>
<dbReference type="GO" id="GO:1904680">
    <property type="term" value="F:peptide transmembrane transporter activity"/>
    <property type="evidence" value="ECO:0007669"/>
    <property type="project" value="TreeGrafter"/>
</dbReference>
<dbReference type="CDD" id="cd00995">
    <property type="entry name" value="PBP2_NikA_DppA_OppA_like"/>
    <property type="match status" value="1"/>
</dbReference>
<proteinExistence type="inferred from homology"/>
<protein>
    <recommendedName>
        <fullName evidence="4">Solute-binding protein family 5 domain-containing protein</fullName>
    </recommendedName>
</protein>
<evidence type="ECO:0000256" key="1">
    <source>
        <dbReference type="ARBA" id="ARBA00005695"/>
    </source>
</evidence>
<evidence type="ECO:0000256" key="2">
    <source>
        <dbReference type="ARBA" id="ARBA00022448"/>
    </source>
</evidence>
<evidence type="ECO:0000259" key="4">
    <source>
        <dbReference type="Pfam" id="PF00496"/>
    </source>
</evidence>
<feature type="domain" description="Solute-binding protein family 5" evidence="4">
    <location>
        <begin position="89"/>
        <end position="449"/>
    </location>
</feature>
<feature type="non-terminal residue" evidence="5">
    <location>
        <position position="535"/>
    </location>
</feature>